<dbReference type="EMBL" id="LR746273">
    <property type="protein sequence ID" value="CAA7404036.1"/>
    <property type="molecule type" value="Genomic_DNA"/>
</dbReference>
<evidence type="ECO:0000313" key="3">
    <source>
        <dbReference type="Proteomes" id="UP000663760"/>
    </source>
</evidence>
<proteinExistence type="predicted"/>
<gene>
    <name evidence="1" type="ORF">SI7747_10013605</name>
    <name evidence="2" type="ORF">SI8410_10014714</name>
</gene>
<sequence length="87" mass="10536">MTFIIIYHLSLDTYYFILFIYLIRLTLLDFRKIKSSWRRDYLERFKIVVDQALLGLGLVHNEFITLRNICTKLDEEDSRYSINRPAT</sequence>
<evidence type="ECO:0000313" key="1">
    <source>
        <dbReference type="EMBL" id="CAA2627956.1"/>
    </source>
</evidence>
<evidence type="ECO:0000313" key="2">
    <source>
        <dbReference type="EMBL" id="CAA7404036.1"/>
    </source>
</evidence>
<accession>A0A7I8JCT8</accession>
<dbReference type="AlphaFoldDB" id="A0A7I8JCT8"/>
<keyword evidence="3" id="KW-1185">Reference proteome</keyword>
<dbReference type="Proteomes" id="UP000663760">
    <property type="component" value="Chromosome 10"/>
</dbReference>
<reference evidence="1" key="1">
    <citation type="submission" date="2019-12" db="EMBL/GenBank/DDBJ databases">
        <authorList>
            <person name="Scholz U."/>
            <person name="Mascher M."/>
            <person name="Fiebig A."/>
        </authorList>
    </citation>
    <scope>NUCLEOTIDE SEQUENCE</scope>
</reference>
<name>A0A7I8JCT8_SPIIN</name>
<organism evidence="1">
    <name type="scientific">Spirodela intermedia</name>
    <name type="common">Intermediate duckweed</name>
    <dbReference type="NCBI Taxonomy" id="51605"/>
    <lineage>
        <taxon>Eukaryota</taxon>
        <taxon>Viridiplantae</taxon>
        <taxon>Streptophyta</taxon>
        <taxon>Embryophyta</taxon>
        <taxon>Tracheophyta</taxon>
        <taxon>Spermatophyta</taxon>
        <taxon>Magnoliopsida</taxon>
        <taxon>Liliopsida</taxon>
        <taxon>Araceae</taxon>
        <taxon>Lemnoideae</taxon>
        <taxon>Spirodela</taxon>
    </lineage>
</organism>
<dbReference type="EMBL" id="LR743597">
    <property type="protein sequence ID" value="CAA2627956.1"/>
    <property type="molecule type" value="Genomic_DNA"/>
</dbReference>
<protein>
    <submittedName>
        <fullName evidence="1">Uncharacterized protein</fullName>
    </submittedName>
</protein>